<evidence type="ECO:0000313" key="3">
    <source>
        <dbReference type="Proteomes" id="UP000199488"/>
    </source>
</evidence>
<accession>A0A1H2Q5M1</accession>
<dbReference type="Proteomes" id="UP000199488">
    <property type="component" value="Unassembled WGS sequence"/>
</dbReference>
<keyword evidence="3" id="KW-1185">Reference proteome</keyword>
<proteinExistence type="predicted"/>
<dbReference type="AlphaFoldDB" id="A0A1H2Q5M1"/>
<dbReference type="NCBIfam" id="NF005232">
    <property type="entry name" value="PRK06733.1"/>
    <property type="match status" value="1"/>
</dbReference>
<dbReference type="InterPro" id="IPR011576">
    <property type="entry name" value="Pyridox_Oxase_N"/>
</dbReference>
<dbReference type="InterPro" id="IPR012349">
    <property type="entry name" value="Split_barrel_FMN-bd"/>
</dbReference>
<reference evidence="2 3" key="1">
    <citation type="submission" date="2016-10" db="EMBL/GenBank/DDBJ databases">
        <authorList>
            <person name="de Groot N.N."/>
        </authorList>
    </citation>
    <scope>NUCLEOTIDE SEQUENCE [LARGE SCALE GENOMIC DNA]</scope>
    <source>
        <strain evidence="2 3">DSM 23126</strain>
    </source>
</reference>
<dbReference type="Pfam" id="PF01243">
    <property type="entry name" value="PNPOx_N"/>
    <property type="match status" value="1"/>
</dbReference>
<evidence type="ECO:0000259" key="1">
    <source>
        <dbReference type="Pfam" id="PF01243"/>
    </source>
</evidence>
<dbReference type="STRING" id="1122204.SAMN05421781_0138"/>
<dbReference type="OrthoDB" id="2381603at2"/>
<dbReference type="SUPFAM" id="SSF50475">
    <property type="entry name" value="FMN-binding split barrel"/>
    <property type="match status" value="1"/>
</dbReference>
<dbReference type="Gene3D" id="2.30.110.10">
    <property type="entry name" value="Electron Transport, Fmn-binding Protein, Chain A"/>
    <property type="match status" value="1"/>
</dbReference>
<feature type="domain" description="Pyridoxamine 5'-phosphate oxidase N-terminal" evidence="1">
    <location>
        <begin position="9"/>
        <end position="94"/>
    </location>
</feature>
<evidence type="ECO:0000313" key="2">
    <source>
        <dbReference type="EMBL" id="SDW01964.1"/>
    </source>
</evidence>
<protein>
    <submittedName>
        <fullName evidence="2">Pyridoxamine 5'-phosphate oxidase</fullName>
    </submittedName>
</protein>
<dbReference type="RefSeq" id="WP_091610148.1">
    <property type="nucleotide sequence ID" value="NZ_FNNC01000001.1"/>
</dbReference>
<organism evidence="2 3">
    <name type="scientific">Marinococcus luteus</name>
    <dbReference type="NCBI Taxonomy" id="1122204"/>
    <lineage>
        <taxon>Bacteria</taxon>
        <taxon>Bacillati</taxon>
        <taxon>Bacillota</taxon>
        <taxon>Bacilli</taxon>
        <taxon>Bacillales</taxon>
        <taxon>Bacillaceae</taxon>
        <taxon>Marinococcus</taxon>
    </lineage>
</organism>
<name>A0A1H2Q5M1_9BACI</name>
<gene>
    <name evidence="2" type="ORF">SAMN05421781_0138</name>
</gene>
<dbReference type="EMBL" id="FNNC01000001">
    <property type="protein sequence ID" value="SDW01964.1"/>
    <property type="molecule type" value="Genomic_DNA"/>
</dbReference>
<sequence length="152" mass="16766">MASRVFDELPDEIVHLLKQEQYVTVSTIEPNNSTPDVHAVSWVYAASPRILRFAVDARASAVKNLREIPGMAMTVIGGGTTYSIAGEGKILTTEVSGISFPLAIIEVNVVEVKDIMFYGSKMLRGPLFEKTYDPEAAEELDKKVLEAMKNIY</sequence>